<organism evidence="3 4">
    <name type="scientific">Cohnella zeiphila</name>
    <dbReference type="NCBI Taxonomy" id="2761120"/>
    <lineage>
        <taxon>Bacteria</taxon>
        <taxon>Bacillati</taxon>
        <taxon>Bacillota</taxon>
        <taxon>Bacilli</taxon>
        <taxon>Bacillales</taxon>
        <taxon>Paenibacillaceae</taxon>
        <taxon>Cohnella</taxon>
    </lineage>
</organism>
<comment type="caution">
    <text evidence="3">The sequence shown here is derived from an EMBL/GenBank/DDBJ whole genome shotgun (WGS) entry which is preliminary data.</text>
</comment>
<keyword evidence="4" id="KW-1185">Reference proteome</keyword>
<name>A0A7X0VV25_9BACL</name>
<dbReference type="SUPFAM" id="SSF51445">
    <property type="entry name" value="(Trans)glycosidases"/>
    <property type="match status" value="1"/>
</dbReference>
<dbReference type="InterPro" id="IPR017853">
    <property type="entry name" value="GH"/>
</dbReference>
<dbReference type="EMBL" id="JACJVO010000013">
    <property type="protein sequence ID" value="MBB6731679.1"/>
    <property type="molecule type" value="Genomic_DNA"/>
</dbReference>
<evidence type="ECO:0000313" key="4">
    <source>
        <dbReference type="Proteomes" id="UP000564644"/>
    </source>
</evidence>
<dbReference type="Gene3D" id="3.20.20.80">
    <property type="entry name" value="Glycosidases"/>
    <property type="match status" value="1"/>
</dbReference>
<feature type="domain" description="DUF5722" evidence="2">
    <location>
        <begin position="475"/>
        <end position="874"/>
    </location>
</feature>
<dbReference type="Pfam" id="PF18989">
    <property type="entry name" value="DUF5722"/>
    <property type="match status" value="1"/>
</dbReference>
<evidence type="ECO:0000256" key="1">
    <source>
        <dbReference type="SAM" id="SignalP"/>
    </source>
</evidence>
<proteinExistence type="predicted"/>
<dbReference type="Gene3D" id="2.60.120.260">
    <property type="entry name" value="Galactose-binding domain-like"/>
    <property type="match status" value="2"/>
</dbReference>
<evidence type="ECO:0000259" key="2">
    <source>
        <dbReference type="Pfam" id="PF18989"/>
    </source>
</evidence>
<reference evidence="3 4" key="1">
    <citation type="submission" date="2020-08" db="EMBL/GenBank/DDBJ databases">
        <title>Cohnella phylogeny.</title>
        <authorList>
            <person name="Dunlap C."/>
        </authorList>
    </citation>
    <scope>NUCLEOTIDE SEQUENCE [LARGE SCALE GENOMIC DNA]</scope>
    <source>
        <strain evidence="3 4">CBP 2801</strain>
    </source>
</reference>
<protein>
    <recommendedName>
        <fullName evidence="2">DUF5722 domain-containing protein</fullName>
    </recommendedName>
</protein>
<dbReference type="InterPro" id="IPR043780">
    <property type="entry name" value="DUF5722"/>
</dbReference>
<dbReference type="Proteomes" id="UP000564644">
    <property type="component" value="Unassembled WGS sequence"/>
</dbReference>
<keyword evidence="1" id="KW-0732">Signal</keyword>
<feature type="signal peptide" evidence="1">
    <location>
        <begin position="1"/>
        <end position="29"/>
    </location>
</feature>
<feature type="chain" id="PRO_5039144980" description="DUF5722 domain-containing protein" evidence="1">
    <location>
        <begin position="30"/>
        <end position="1339"/>
    </location>
</feature>
<dbReference type="RefSeq" id="WP_185129349.1">
    <property type="nucleotide sequence ID" value="NZ_JACJVO010000013.1"/>
</dbReference>
<sequence>MLRKRMRKVSAAITAVLLLQLLLAAVAAAGPYDPDLHQSDNVTIGQDLFPGQIIDGFNTADDVARWKAGTNTQSVQFATSMLNGPNGPYEGAGMLEEVPSVVKVYEWRSIYREFDEPLDLSNFRYLAFAADSYGWQAADYAMKITLFSGDDQFENVAMIAHDSWSRVFVDLSGWAGRSSISKIEISFMQNFDLAGIEPGAPGYDSWNGRFQIDSLAATNALDLTFTGEGATEGFTATGGGSVEATGGQLVYSIGGEGDALESPVLAIDAGKRNGLAVTMTNEIGASQLTVQWKTEGGDWNDADSKTFDIPAEGTFTQDLNFSDQAAWTGTIAAFRFLVPASSGTLKIDQIRPKWVPPLPTSYQGTAQARIVADGQIEMEGTLPQSYADAHPNERLYLFELATYEDPETALAAAAPLADTELTASFRFETGVNDGQRSRLYSKFVVASRSGDGTYAPVAAPQYVVNPEAAAANTEPYPTAKSIKGLQVQMTGDAQELGISHAALNVAYNQLTYKTNNHPDNTIPYEVEGKTYYFRKNQIEQLDRQIKSLSDNGIIVTLILIMYDTKDPDSANEYLLHPDAQPGGTVYALNTSNAIGVEYVKAVTKFLADRYSMPNEPYGRAVNYIVGNEVGQNQVWNNMGPKTVDAYVRQYAQTLRLVDTIVKSAYANARTYISLDHFWDENLGGDSMWKYDNKVIVDQLTQLTKSEGDFGWNIAFHPYPEDLFNPRFWNDADAAESPDTKLITFKNLDVLVNYMKQQNNLYDGAMRRIILSEQGFHSLANTPDDQKLQAAAYAYAYYKVKFLDGIDAFILHRHVDHGQEGGLNLGLWTHEPGSVVTPYQHKTIYDVFKYIDTSRSAEVTDFAKSVIGIGDWKDVIPNFDPGKLADRPIPAANGLDFIKKNNQADADGSFENGTDGFAASDEVTAVRRDAGDAFEGDGYLTALVNSAYSLNWAGVQKKFAQPVDARKTPYFTAALAIPNAKPNKSYYAKIIAYSGNDSVEGTAKLDPAQGWQQLALPLGKWEGAKSIDRVKIWVRSEGGEPWSGQIRIDDATFAKSVTADPKYANMEVEARLVSPKLEAGSQMEVTVTNHGSAELNGVLDVQSSGGLTVQPAGVPSPESLAPGISVPIPLHGIGTDESATFTLQAVNYTPQDGAEPTLTLSYKGRPFPFVLAADDPGTPADGSSYGFEGSVQGWTAGDNVASVDAVQSFANGPGSPSEGQYALAAHSQPAAATAWRTVKVAPGTPLDLSAAKAFAYDIDSYGGVPGATYETRITLRSDSGDPFTYTTAMSPDKWNRITADISGWAGRSAVTSVEISFHAVGNDMAWTSDFQLDSVGPVQP</sequence>
<accession>A0A7X0VV25</accession>
<evidence type="ECO:0000313" key="3">
    <source>
        <dbReference type="EMBL" id="MBB6731679.1"/>
    </source>
</evidence>
<gene>
    <name evidence="3" type="ORF">H7C18_12225</name>
</gene>